<name>A0ABU4CQN4_RHOJO</name>
<comment type="caution">
    <text evidence="1">The sequence shown here is derived from an EMBL/GenBank/DDBJ whole genome shotgun (WGS) entry which is preliminary data.</text>
</comment>
<reference evidence="1 2" key="1">
    <citation type="submission" date="2023-10" db="EMBL/GenBank/DDBJ databases">
        <title>Development of a sustainable strategy for remediation of hydrocarbon-contaminated territories based on the waste exchange concept.</title>
        <authorList>
            <person name="Krivoruchko A."/>
        </authorList>
    </citation>
    <scope>NUCLEOTIDE SEQUENCE [LARGE SCALE GENOMIC DNA]</scope>
    <source>
        <strain evidence="1 2">IEGM 60</strain>
    </source>
</reference>
<sequence>MSRSSPTCERTPVTDCVLDASALLSALLDPPERPTHCATESAGRALTHRIIDAVDVLRRRDRPRSASSSPRAP</sequence>
<organism evidence="1 2">
    <name type="scientific">Rhodococcus jostii</name>
    <dbReference type="NCBI Taxonomy" id="132919"/>
    <lineage>
        <taxon>Bacteria</taxon>
        <taxon>Bacillati</taxon>
        <taxon>Actinomycetota</taxon>
        <taxon>Actinomycetes</taxon>
        <taxon>Mycobacteriales</taxon>
        <taxon>Nocardiaceae</taxon>
        <taxon>Rhodococcus</taxon>
    </lineage>
</organism>
<evidence type="ECO:0008006" key="3">
    <source>
        <dbReference type="Google" id="ProtNLM"/>
    </source>
</evidence>
<protein>
    <recommendedName>
        <fullName evidence="3">PIN domain-containing protein</fullName>
    </recommendedName>
</protein>
<dbReference type="RefSeq" id="WP_317571199.1">
    <property type="nucleotide sequence ID" value="NZ_JAWLKA010000029.1"/>
</dbReference>
<dbReference type="EMBL" id="JAWLKA010000029">
    <property type="protein sequence ID" value="MDV6285874.1"/>
    <property type="molecule type" value="Genomic_DNA"/>
</dbReference>
<gene>
    <name evidence="1" type="ORF">R3Q59_35905</name>
</gene>
<accession>A0ABU4CQN4</accession>
<evidence type="ECO:0000313" key="2">
    <source>
        <dbReference type="Proteomes" id="UP001185737"/>
    </source>
</evidence>
<dbReference type="Proteomes" id="UP001185737">
    <property type="component" value="Unassembled WGS sequence"/>
</dbReference>
<evidence type="ECO:0000313" key="1">
    <source>
        <dbReference type="EMBL" id="MDV6285874.1"/>
    </source>
</evidence>
<proteinExistence type="predicted"/>
<keyword evidence="2" id="KW-1185">Reference proteome</keyword>